<evidence type="ECO:0000313" key="2">
    <source>
        <dbReference type="EMBL" id="CAH3037307.1"/>
    </source>
</evidence>
<evidence type="ECO:0000259" key="1">
    <source>
        <dbReference type="Pfam" id="PF20700"/>
    </source>
</evidence>
<dbReference type="PANTHER" id="PTHR33309">
    <property type="entry name" value="KERATIN, ULTRA HIGH-SULFUR MATRIX PROTEIN-LIKE"/>
    <property type="match status" value="1"/>
</dbReference>
<dbReference type="Proteomes" id="UP001159428">
    <property type="component" value="Unassembled WGS sequence"/>
</dbReference>
<keyword evidence="3" id="KW-1185">Reference proteome</keyword>
<protein>
    <recommendedName>
        <fullName evidence="1">Mutator-like transposase domain-containing protein</fullName>
    </recommendedName>
</protein>
<sequence>MRILSSVMECMPCKECFVCDLILQEQAMKRKGCASNLRLLCCSCGWSMEFFTSAQIGRFFEVNRRFVYASRSVGCGRAAGKRFCGLMNMPPPPRPTPYARHNKEILRAVKKISLETMRDTAREIHDIKPGSDEGIARWKVVDVEPLSKVCIKCREHENDPDTPETTAWRADHRASCKANFKGSAPAMEPEGTLRMFQRSVDLHKLQYDEYYGDGDSKSYSLVKDVYQVYDIEVQKKECVGHVQKRLGTALRKEEIKPIYKRLSEDSLLSKCLDGKTQNQNESLNGMVWGVCQRGCLLVLKYCSWGFMMLSLTLILVQEQLLKCLRVLEFPR</sequence>
<gene>
    <name evidence="2" type="ORF">PMEA_00021292</name>
</gene>
<dbReference type="EMBL" id="CALNXJ010000004">
    <property type="protein sequence ID" value="CAH3037307.1"/>
    <property type="molecule type" value="Genomic_DNA"/>
</dbReference>
<name>A0AAU9VVB2_9CNID</name>
<accession>A0AAU9VVB2</accession>
<proteinExistence type="predicted"/>
<feature type="domain" description="Mutator-like transposase" evidence="1">
    <location>
        <begin position="138"/>
        <end position="253"/>
    </location>
</feature>
<organism evidence="2 3">
    <name type="scientific">Pocillopora meandrina</name>
    <dbReference type="NCBI Taxonomy" id="46732"/>
    <lineage>
        <taxon>Eukaryota</taxon>
        <taxon>Metazoa</taxon>
        <taxon>Cnidaria</taxon>
        <taxon>Anthozoa</taxon>
        <taxon>Hexacorallia</taxon>
        <taxon>Scleractinia</taxon>
        <taxon>Astrocoeniina</taxon>
        <taxon>Pocilloporidae</taxon>
        <taxon>Pocillopora</taxon>
    </lineage>
</organism>
<evidence type="ECO:0000313" key="3">
    <source>
        <dbReference type="Proteomes" id="UP001159428"/>
    </source>
</evidence>
<dbReference type="Pfam" id="PF20700">
    <property type="entry name" value="Mutator"/>
    <property type="match status" value="2"/>
</dbReference>
<dbReference type="AlphaFoldDB" id="A0AAU9VVB2"/>
<reference evidence="2 3" key="1">
    <citation type="submission" date="2022-05" db="EMBL/GenBank/DDBJ databases">
        <authorList>
            <consortium name="Genoscope - CEA"/>
            <person name="William W."/>
        </authorList>
    </citation>
    <scope>NUCLEOTIDE SEQUENCE [LARGE SCALE GENOMIC DNA]</scope>
</reference>
<feature type="domain" description="Mutator-like transposase" evidence="1">
    <location>
        <begin position="2"/>
        <end position="128"/>
    </location>
</feature>
<comment type="caution">
    <text evidence="2">The sequence shown here is derived from an EMBL/GenBank/DDBJ whole genome shotgun (WGS) entry which is preliminary data.</text>
</comment>
<dbReference type="PANTHER" id="PTHR33309:SF3">
    <property type="entry name" value="CCHC-TYPE DOMAIN-CONTAINING PROTEIN"/>
    <property type="match status" value="1"/>
</dbReference>
<dbReference type="InterPro" id="IPR049012">
    <property type="entry name" value="Mutator_transp_dom"/>
</dbReference>